<evidence type="ECO:0000256" key="7">
    <source>
        <dbReference type="ARBA" id="ARBA00022741"/>
    </source>
</evidence>
<keyword evidence="13" id="KW-0594">Phospholipid biosynthesis</keyword>
<dbReference type="Proteomes" id="UP000192569">
    <property type="component" value="Chromosome I"/>
</dbReference>
<dbReference type="GO" id="GO:0005524">
    <property type="term" value="F:ATP binding"/>
    <property type="evidence" value="ECO:0007669"/>
    <property type="project" value="UniProtKB-KW"/>
</dbReference>
<evidence type="ECO:0000256" key="15">
    <source>
        <dbReference type="PIRSR" id="PIRSR600829-1"/>
    </source>
</evidence>
<dbReference type="GO" id="GO:0016301">
    <property type="term" value="F:kinase activity"/>
    <property type="evidence" value="ECO:0007669"/>
    <property type="project" value="UniProtKB-KW"/>
</dbReference>
<evidence type="ECO:0000256" key="1">
    <source>
        <dbReference type="ARBA" id="ARBA00004651"/>
    </source>
</evidence>
<dbReference type="RefSeq" id="WP_084664196.1">
    <property type="nucleotide sequence ID" value="NZ_LT838272.1"/>
</dbReference>
<evidence type="ECO:0000256" key="12">
    <source>
        <dbReference type="ARBA" id="ARBA00023136"/>
    </source>
</evidence>
<dbReference type="InterPro" id="IPR033717">
    <property type="entry name" value="UDPK"/>
</dbReference>
<dbReference type="Gene3D" id="1.10.287.3610">
    <property type="match status" value="1"/>
</dbReference>
<dbReference type="AlphaFoldDB" id="A0A1W1VID6"/>
<dbReference type="EMBL" id="LT838272">
    <property type="protein sequence ID" value="SMB92990.1"/>
    <property type="molecule type" value="Genomic_DNA"/>
</dbReference>
<feature type="binding site" evidence="18">
    <location>
        <position position="67"/>
    </location>
    <ligand>
        <name>a divalent metal cation</name>
        <dbReference type="ChEBI" id="CHEBI:60240"/>
    </ligand>
</feature>
<dbReference type="GO" id="GO:0005886">
    <property type="term" value="C:plasma membrane"/>
    <property type="evidence" value="ECO:0007669"/>
    <property type="project" value="UniProtKB-SubCell"/>
</dbReference>
<evidence type="ECO:0000256" key="11">
    <source>
        <dbReference type="ARBA" id="ARBA00023098"/>
    </source>
</evidence>
<evidence type="ECO:0000256" key="13">
    <source>
        <dbReference type="ARBA" id="ARBA00023209"/>
    </source>
</evidence>
<evidence type="ECO:0000256" key="3">
    <source>
        <dbReference type="ARBA" id="ARBA00022475"/>
    </source>
</evidence>
<dbReference type="PANTHER" id="PTHR34299">
    <property type="entry name" value="DIACYLGLYCEROL KINASE"/>
    <property type="match status" value="1"/>
</dbReference>
<dbReference type="GO" id="GO:0008654">
    <property type="term" value="P:phospholipid biosynthetic process"/>
    <property type="evidence" value="ECO:0007669"/>
    <property type="project" value="UniProtKB-KW"/>
</dbReference>
<comment type="cofactor">
    <cofactor evidence="18">
        <name>Mg(2+)</name>
        <dbReference type="ChEBI" id="CHEBI:18420"/>
    </cofactor>
    <text evidence="18">Mn(2+), Zn(2+), Cd(2+) and Co(2+) support activity to lesser extents.</text>
</comment>
<gene>
    <name evidence="20" type="ORF">SAMN00808754_0759</name>
</gene>
<feature type="binding site" evidence="16">
    <location>
        <position position="60"/>
    </location>
    <ligand>
        <name>substrate</name>
    </ligand>
</feature>
<keyword evidence="6 19" id="KW-0812">Transmembrane</keyword>
<evidence type="ECO:0000256" key="6">
    <source>
        <dbReference type="ARBA" id="ARBA00022692"/>
    </source>
</evidence>
<feature type="transmembrane region" description="Helical" evidence="19">
    <location>
        <begin position="20"/>
        <end position="40"/>
    </location>
</feature>
<dbReference type="PANTHER" id="PTHR34299:SF1">
    <property type="entry name" value="DIACYLGLYCEROL KINASE"/>
    <property type="match status" value="1"/>
</dbReference>
<keyword evidence="8 20" id="KW-0418">Kinase</keyword>
<evidence type="ECO:0000256" key="4">
    <source>
        <dbReference type="ARBA" id="ARBA00022516"/>
    </source>
</evidence>
<evidence type="ECO:0000256" key="2">
    <source>
        <dbReference type="ARBA" id="ARBA00005967"/>
    </source>
</evidence>
<evidence type="ECO:0000256" key="17">
    <source>
        <dbReference type="PIRSR" id="PIRSR600829-3"/>
    </source>
</evidence>
<evidence type="ECO:0000256" key="18">
    <source>
        <dbReference type="PIRSR" id="PIRSR600829-4"/>
    </source>
</evidence>
<dbReference type="STRING" id="698762.SAMN00808754_0759"/>
<keyword evidence="11" id="KW-0443">Lipid metabolism</keyword>
<proteinExistence type="inferred from homology"/>
<feature type="active site" description="Proton acceptor" evidence="15">
    <location>
        <position position="60"/>
    </location>
</feature>
<protein>
    <submittedName>
        <fullName evidence="20">Diacylglycerol kinase (ATP)</fullName>
    </submittedName>
</protein>
<reference evidence="20 21" key="1">
    <citation type="submission" date="2017-04" db="EMBL/GenBank/DDBJ databases">
        <authorList>
            <person name="Afonso C.L."/>
            <person name="Miller P.J."/>
            <person name="Scott M.A."/>
            <person name="Spackman E."/>
            <person name="Goraichik I."/>
            <person name="Dimitrov K.M."/>
            <person name="Suarez D.L."/>
            <person name="Swayne D.E."/>
        </authorList>
    </citation>
    <scope>NUCLEOTIDE SEQUENCE [LARGE SCALE GENOMIC DNA]</scope>
    <source>
        <strain evidence="20 21">ToBE</strain>
    </source>
</reference>
<keyword evidence="12 19" id="KW-0472">Membrane</keyword>
<keyword evidence="10 19" id="KW-1133">Transmembrane helix</keyword>
<keyword evidence="7 17" id="KW-0547">Nucleotide-binding</keyword>
<dbReference type="OrthoDB" id="9789934at2"/>
<keyword evidence="18" id="KW-0479">Metal-binding</keyword>
<feature type="binding site" evidence="17">
    <location>
        <begin position="85"/>
        <end position="86"/>
    </location>
    <ligand>
        <name>ATP</name>
        <dbReference type="ChEBI" id="CHEBI:30616"/>
    </ligand>
</feature>
<evidence type="ECO:0000256" key="5">
    <source>
        <dbReference type="ARBA" id="ARBA00022679"/>
    </source>
</evidence>
<sequence>MIKKFEAALAGLLYTLRTQVNMAIHLGAAVAVFLLGYYFQLEGWEWGVLILTVTLVLAAETFNTALELAVNLSCPHYHPLAQKAKDVAAGAVLVTALGAVIAGILIFLPKFLRAF</sequence>
<dbReference type="InterPro" id="IPR036945">
    <property type="entry name" value="DAGK_sf"/>
</dbReference>
<accession>A0A1W1VID6</accession>
<organism evidence="20 21">
    <name type="scientific">Thermanaeromonas toyohensis ToBE</name>
    <dbReference type="NCBI Taxonomy" id="698762"/>
    <lineage>
        <taxon>Bacteria</taxon>
        <taxon>Bacillati</taxon>
        <taxon>Bacillota</taxon>
        <taxon>Clostridia</taxon>
        <taxon>Neomoorellales</taxon>
        <taxon>Neomoorellaceae</taxon>
        <taxon>Thermanaeromonas</taxon>
    </lineage>
</organism>
<evidence type="ECO:0000256" key="16">
    <source>
        <dbReference type="PIRSR" id="PIRSR600829-2"/>
    </source>
</evidence>
<feature type="transmembrane region" description="Helical" evidence="19">
    <location>
        <begin position="87"/>
        <end position="108"/>
    </location>
</feature>
<keyword evidence="14" id="KW-1208">Phospholipid metabolism</keyword>
<comment type="similarity">
    <text evidence="2">Belongs to the bacterial diacylglycerol kinase family.</text>
</comment>
<dbReference type="CDD" id="cd14265">
    <property type="entry name" value="UDPK_IM_like"/>
    <property type="match status" value="1"/>
</dbReference>
<keyword evidence="3" id="KW-1003">Cell membrane</keyword>
<dbReference type="GO" id="GO:0046872">
    <property type="term" value="F:metal ion binding"/>
    <property type="evidence" value="ECO:0007669"/>
    <property type="project" value="UniProtKB-KW"/>
</dbReference>
<evidence type="ECO:0000256" key="14">
    <source>
        <dbReference type="ARBA" id="ARBA00023264"/>
    </source>
</evidence>
<keyword evidence="5" id="KW-0808">Transferase</keyword>
<evidence type="ECO:0000313" key="20">
    <source>
        <dbReference type="EMBL" id="SMB92990.1"/>
    </source>
</evidence>
<evidence type="ECO:0000256" key="9">
    <source>
        <dbReference type="ARBA" id="ARBA00022840"/>
    </source>
</evidence>
<evidence type="ECO:0000256" key="8">
    <source>
        <dbReference type="ARBA" id="ARBA00022777"/>
    </source>
</evidence>
<keyword evidence="9 17" id="KW-0067">ATP-binding</keyword>
<dbReference type="InterPro" id="IPR000829">
    <property type="entry name" value="DAGK"/>
</dbReference>
<evidence type="ECO:0000256" key="19">
    <source>
        <dbReference type="SAM" id="Phobius"/>
    </source>
</evidence>
<dbReference type="Pfam" id="PF01219">
    <property type="entry name" value="DAGK_prokar"/>
    <property type="match status" value="1"/>
</dbReference>
<evidence type="ECO:0000313" key="21">
    <source>
        <dbReference type="Proteomes" id="UP000192569"/>
    </source>
</evidence>
<keyword evidence="21" id="KW-1185">Reference proteome</keyword>
<comment type="subcellular location">
    <subcellularLocation>
        <location evidence="1">Cell membrane</location>
        <topology evidence="1">Multi-pass membrane protein</topology>
    </subcellularLocation>
</comment>
<keyword evidence="4" id="KW-0444">Lipid biosynthesis</keyword>
<evidence type="ECO:0000256" key="10">
    <source>
        <dbReference type="ARBA" id="ARBA00022989"/>
    </source>
</evidence>
<name>A0A1W1VID6_9FIRM</name>
<keyword evidence="18" id="KW-0460">Magnesium</keyword>
<feature type="transmembrane region" description="Helical" evidence="19">
    <location>
        <begin position="46"/>
        <end position="66"/>
    </location>
</feature>
<feature type="binding site" evidence="17">
    <location>
        <position position="67"/>
    </location>
    <ligand>
        <name>ATP</name>
        <dbReference type="ChEBI" id="CHEBI:30616"/>
    </ligand>
</feature>